<gene>
    <name evidence="3" type="ORF">EYC80_007426</name>
</gene>
<evidence type="ECO:0000256" key="1">
    <source>
        <dbReference type="ARBA" id="ARBA00022737"/>
    </source>
</evidence>
<reference evidence="3 4" key="1">
    <citation type="submission" date="2019-06" db="EMBL/GenBank/DDBJ databases">
        <title>Genome Sequence of the Brown Rot Fungal Pathogen Monilinia laxa.</title>
        <authorList>
            <person name="De Miccolis Angelini R.M."/>
            <person name="Landi L."/>
            <person name="Abate D."/>
            <person name="Pollastro S."/>
            <person name="Romanazzi G."/>
            <person name="Faretra F."/>
        </authorList>
    </citation>
    <scope>NUCLEOTIDE SEQUENCE [LARGE SCALE GENOMIC DNA]</scope>
    <source>
        <strain evidence="3 4">Mlax316</strain>
    </source>
</reference>
<organism evidence="3 4">
    <name type="scientific">Monilinia laxa</name>
    <name type="common">Brown rot fungus</name>
    <name type="synonym">Sclerotinia laxa</name>
    <dbReference type="NCBI Taxonomy" id="61186"/>
    <lineage>
        <taxon>Eukaryota</taxon>
        <taxon>Fungi</taxon>
        <taxon>Dikarya</taxon>
        <taxon>Ascomycota</taxon>
        <taxon>Pezizomycotina</taxon>
        <taxon>Leotiomycetes</taxon>
        <taxon>Helotiales</taxon>
        <taxon>Sclerotiniaceae</taxon>
        <taxon>Monilinia</taxon>
    </lineage>
</organism>
<accession>A0A5N6JVG1</accession>
<dbReference type="InterPro" id="IPR036770">
    <property type="entry name" value="Ankyrin_rpt-contain_sf"/>
</dbReference>
<dbReference type="OrthoDB" id="7464126at2759"/>
<dbReference type="EMBL" id="VIGI01000012">
    <property type="protein sequence ID" value="KAB8293066.1"/>
    <property type="molecule type" value="Genomic_DNA"/>
</dbReference>
<evidence type="ECO:0008006" key="5">
    <source>
        <dbReference type="Google" id="ProtNLM"/>
    </source>
</evidence>
<dbReference type="InterPro" id="IPR002110">
    <property type="entry name" value="Ankyrin_rpt"/>
</dbReference>
<dbReference type="Gene3D" id="1.25.40.20">
    <property type="entry name" value="Ankyrin repeat-containing domain"/>
    <property type="match status" value="2"/>
</dbReference>
<dbReference type="Proteomes" id="UP000326757">
    <property type="component" value="Unassembled WGS sequence"/>
</dbReference>
<dbReference type="PANTHER" id="PTHR24198">
    <property type="entry name" value="ANKYRIN REPEAT AND PROTEIN KINASE DOMAIN-CONTAINING PROTEIN"/>
    <property type="match status" value="1"/>
</dbReference>
<dbReference type="Pfam" id="PF12796">
    <property type="entry name" value="Ank_2"/>
    <property type="match status" value="2"/>
</dbReference>
<evidence type="ECO:0000313" key="4">
    <source>
        <dbReference type="Proteomes" id="UP000326757"/>
    </source>
</evidence>
<dbReference type="SMART" id="SM00248">
    <property type="entry name" value="ANK"/>
    <property type="match status" value="9"/>
</dbReference>
<proteinExistence type="predicted"/>
<comment type="caution">
    <text evidence="3">The sequence shown here is derived from an EMBL/GenBank/DDBJ whole genome shotgun (WGS) entry which is preliminary data.</text>
</comment>
<dbReference type="SUPFAM" id="SSF48403">
    <property type="entry name" value="Ankyrin repeat"/>
    <property type="match status" value="1"/>
</dbReference>
<name>A0A5N6JVG1_MONLA</name>
<dbReference type="PANTHER" id="PTHR24198:SF165">
    <property type="entry name" value="ANKYRIN REPEAT-CONTAINING PROTEIN-RELATED"/>
    <property type="match status" value="1"/>
</dbReference>
<protein>
    <recommendedName>
        <fullName evidence="5">Ankyrin repeat protein</fullName>
    </recommendedName>
</protein>
<evidence type="ECO:0000313" key="3">
    <source>
        <dbReference type="EMBL" id="KAB8293066.1"/>
    </source>
</evidence>
<dbReference type="AlphaFoldDB" id="A0A5N6JVG1"/>
<keyword evidence="4" id="KW-1185">Reference proteome</keyword>
<keyword evidence="2" id="KW-0040">ANK repeat</keyword>
<keyword evidence="1" id="KW-0677">Repeat</keyword>
<evidence type="ECO:0000256" key="2">
    <source>
        <dbReference type="ARBA" id="ARBA00023043"/>
    </source>
</evidence>
<sequence length="458" mass="50353">MSPHSETGYFLKSPYDLPIFLACRLGIYTALGDWWDDLDGCLEEVDRVGRGLVELATRAKYYPLCKRLLDAGASVDKGNPGTSISSAIDSRNLELVQLVYEKNQLHWDYLIQHDTFKRALYLTFSSGSYEIGRYMISDRRLNVNMHVPDYRNLIGASVESNDPKMLDFLINRSANVEAYVDGEFGIVLEKAAHEGNLSIVKCLISRGTEINLLLKHGSYGSALAAAVANDAKDNLDIVKYLIERSANINLPLKCGKYGGALADATSLAATSSAYYSEDTLNVVKYLIERGAEINLLLKCGYYGNTLAAAATADNQTNSSNVIKYLIEFGANINIMLECGYFGNALTAAASVYCIDYNTENRCNIVKYLIEHGADMNLPVNCGNYGSALAAAVFSPKELDIVRYLVECGAETNLLLEYGEFGSALTAGAYYSHLECVNFLISKGALVNLKVNRKRFPML</sequence>